<gene>
    <name evidence="2" type="ORF">DFH08DRAFT_827830</name>
</gene>
<evidence type="ECO:0000313" key="3">
    <source>
        <dbReference type="Proteomes" id="UP001218218"/>
    </source>
</evidence>
<protein>
    <submittedName>
        <fullName evidence="2">Uncharacterized protein</fullName>
    </submittedName>
</protein>
<evidence type="ECO:0000313" key="2">
    <source>
        <dbReference type="EMBL" id="KAJ7301121.1"/>
    </source>
</evidence>
<dbReference type="Proteomes" id="UP001218218">
    <property type="component" value="Unassembled WGS sequence"/>
</dbReference>
<dbReference type="AlphaFoldDB" id="A0AAD6YY27"/>
<feature type="compositionally biased region" description="Basic and acidic residues" evidence="1">
    <location>
        <begin position="7"/>
        <end position="20"/>
    </location>
</feature>
<keyword evidence="3" id="KW-1185">Reference proteome</keyword>
<sequence length="133" mass="15011">MEGTESWQDKRKPNGKRRLDDTTLLGNMRIERVSYETATHPFADLQFLCGENPAGFEETSESPCSTKLRKEILAANSSEIEVLESLPYLDASEPHNARDDRVAIHDDVIPLKNPVTLGNGNIITSLRETWVHY</sequence>
<evidence type="ECO:0000256" key="1">
    <source>
        <dbReference type="SAM" id="MobiDB-lite"/>
    </source>
</evidence>
<name>A0AAD6YY27_9AGAR</name>
<reference evidence="2" key="1">
    <citation type="submission" date="2023-03" db="EMBL/GenBank/DDBJ databases">
        <title>Massive genome expansion in bonnet fungi (Mycena s.s.) driven by repeated elements and novel gene families across ecological guilds.</title>
        <authorList>
            <consortium name="Lawrence Berkeley National Laboratory"/>
            <person name="Harder C.B."/>
            <person name="Miyauchi S."/>
            <person name="Viragh M."/>
            <person name="Kuo A."/>
            <person name="Thoen E."/>
            <person name="Andreopoulos B."/>
            <person name="Lu D."/>
            <person name="Skrede I."/>
            <person name="Drula E."/>
            <person name="Henrissat B."/>
            <person name="Morin E."/>
            <person name="Kohler A."/>
            <person name="Barry K."/>
            <person name="LaButti K."/>
            <person name="Morin E."/>
            <person name="Salamov A."/>
            <person name="Lipzen A."/>
            <person name="Mereny Z."/>
            <person name="Hegedus B."/>
            <person name="Baldrian P."/>
            <person name="Stursova M."/>
            <person name="Weitz H."/>
            <person name="Taylor A."/>
            <person name="Grigoriev I.V."/>
            <person name="Nagy L.G."/>
            <person name="Martin F."/>
            <person name="Kauserud H."/>
        </authorList>
    </citation>
    <scope>NUCLEOTIDE SEQUENCE</scope>
    <source>
        <strain evidence="2">CBHHK002</strain>
    </source>
</reference>
<dbReference type="EMBL" id="JARIHO010000143">
    <property type="protein sequence ID" value="KAJ7301121.1"/>
    <property type="molecule type" value="Genomic_DNA"/>
</dbReference>
<comment type="caution">
    <text evidence="2">The sequence shown here is derived from an EMBL/GenBank/DDBJ whole genome shotgun (WGS) entry which is preliminary data.</text>
</comment>
<accession>A0AAD6YY27</accession>
<feature type="region of interest" description="Disordered" evidence="1">
    <location>
        <begin position="1"/>
        <end position="20"/>
    </location>
</feature>
<organism evidence="2 3">
    <name type="scientific">Mycena albidolilacea</name>
    <dbReference type="NCBI Taxonomy" id="1033008"/>
    <lineage>
        <taxon>Eukaryota</taxon>
        <taxon>Fungi</taxon>
        <taxon>Dikarya</taxon>
        <taxon>Basidiomycota</taxon>
        <taxon>Agaricomycotina</taxon>
        <taxon>Agaricomycetes</taxon>
        <taxon>Agaricomycetidae</taxon>
        <taxon>Agaricales</taxon>
        <taxon>Marasmiineae</taxon>
        <taxon>Mycenaceae</taxon>
        <taxon>Mycena</taxon>
    </lineage>
</organism>
<proteinExistence type="predicted"/>